<proteinExistence type="predicted"/>
<organism evidence="1 2">
    <name type="scientific">Granulicella cerasi</name>
    <dbReference type="NCBI Taxonomy" id="741063"/>
    <lineage>
        <taxon>Bacteria</taxon>
        <taxon>Pseudomonadati</taxon>
        <taxon>Acidobacteriota</taxon>
        <taxon>Terriglobia</taxon>
        <taxon>Terriglobales</taxon>
        <taxon>Acidobacteriaceae</taxon>
        <taxon>Granulicella</taxon>
    </lineage>
</organism>
<accession>A0ABW1Z977</accession>
<dbReference type="EMBL" id="JBHSWI010000001">
    <property type="protein sequence ID" value="MFC6645603.1"/>
    <property type="molecule type" value="Genomic_DNA"/>
</dbReference>
<reference evidence="2" key="1">
    <citation type="journal article" date="2019" name="Int. J. Syst. Evol. Microbiol.">
        <title>The Global Catalogue of Microorganisms (GCM) 10K type strain sequencing project: providing services to taxonomists for standard genome sequencing and annotation.</title>
        <authorList>
            <consortium name="The Broad Institute Genomics Platform"/>
            <consortium name="The Broad Institute Genome Sequencing Center for Infectious Disease"/>
            <person name="Wu L."/>
            <person name="Ma J."/>
        </authorList>
    </citation>
    <scope>NUCLEOTIDE SEQUENCE [LARGE SCALE GENOMIC DNA]</scope>
    <source>
        <strain evidence="2">CGMCC 1.16026</strain>
    </source>
</reference>
<name>A0ABW1Z977_9BACT</name>
<dbReference type="Proteomes" id="UP001596391">
    <property type="component" value="Unassembled WGS sequence"/>
</dbReference>
<evidence type="ECO:0008006" key="3">
    <source>
        <dbReference type="Google" id="ProtNLM"/>
    </source>
</evidence>
<evidence type="ECO:0000313" key="1">
    <source>
        <dbReference type="EMBL" id="MFC6645603.1"/>
    </source>
</evidence>
<gene>
    <name evidence="1" type="ORF">ACFQBQ_08410</name>
</gene>
<comment type="caution">
    <text evidence="1">The sequence shown here is derived from an EMBL/GenBank/DDBJ whole genome shotgun (WGS) entry which is preliminary data.</text>
</comment>
<dbReference type="RefSeq" id="WP_263371962.1">
    <property type="nucleotide sequence ID" value="NZ_JAGSYD010000003.1"/>
</dbReference>
<dbReference type="Gene3D" id="3.90.1720.10">
    <property type="entry name" value="endopeptidase domain like (from Nostoc punctiforme)"/>
    <property type="match status" value="1"/>
</dbReference>
<sequence length="222" mass="23816">MSSAPASVQAPPTAADATALCCGEVSNPGKLLDRVIDSMHVDDRWQPHVHIEWATGLQDQPSGSSGPDRATHCSSFTAALGLKLDVYMLRPPEHSQQLLASAQGEWFRSPGGVQAGWTSVPTAAEAQTLSNAGKLVVVVYESPEPRRPGHVAIVRPFPKTNADLAENGVQTAQAGAKNFSSGVARVSFAKHEGAWPNGVRYYVHTIDWQKLIAKWSDQAKKN</sequence>
<evidence type="ECO:0000313" key="2">
    <source>
        <dbReference type="Proteomes" id="UP001596391"/>
    </source>
</evidence>
<protein>
    <recommendedName>
        <fullName evidence="3">Peptidase C51 domain-containing protein</fullName>
    </recommendedName>
</protein>
<keyword evidence="2" id="KW-1185">Reference proteome</keyword>